<name>A0A369PUA4_9SPHI</name>
<feature type="domain" description="Histidine kinase/HSP90-like ATPase" evidence="1">
    <location>
        <begin position="1"/>
        <end position="35"/>
    </location>
</feature>
<dbReference type="InterPro" id="IPR003594">
    <property type="entry name" value="HATPase_dom"/>
</dbReference>
<evidence type="ECO:0000259" key="1">
    <source>
        <dbReference type="Pfam" id="PF02518"/>
    </source>
</evidence>
<evidence type="ECO:0000313" key="3">
    <source>
        <dbReference type="Proteomes" id="UP000253961"/>
    </source>
</evidence>
<dbReference type="InterPro" id="IPR036890">
    <property type="entry name" value="HATPase_C_sf"/>
</dbReference>
<evidence type="ECO:0000313" key="2">
    <source>
        <dbReference type="EMBL" id="RDC55840.1"/>
    </source>
</evidence>
<dbReference type="Proteomes" id="UP000253961">
    <property type="component" value="Unassembled WGS sequence"/>
</dbReference>
<keyword evidence="3" id="KW-1185">Reference proteome</keyword>
<dbReference type="SUPFAM" id="SSF55874">
    <property type="entry name" value="ATPase domain of HSP90 chaperone/DNA topoisomerase II/histidine kinase"/>
    <property type="match status" value="1"/>
</dbReference>
<gene>
    <name evidence="2" type="ORF">DU508_16400</name>
</gene>
<sequence>MGLYFCSEIINLHGRIWVESRPGSGSKFFFTLPRASQPYELASNELQNRF</sequence>
<dbReference type="AlphaFoldDB" id="A0A369PUA4"/>
<dbReference type="Gene3D" id="3.30.565.10">
    <property type="entry name" value="Histidine kinase-like ATPase, C-terminal domain"/>
    <property type="match status" value="1"/>
</dbReference>
<proteinExistence type="predicted"/>
<dbReference type="OrthoDB" id="9796457at2"/>
<dbReference type="EMBL" id="QPKV01000006">
    <property type="protein sequence ID" value="RDC55840.1"/>
    <property type="molecule type" value="Genomic_DNA"/>
</dbReference>
<protein>
    <recommendedName>
        <fullName evidence="1">Histidine kinase/HSP90-like ATPase domain-containing protein</fullName>
    </recommendedName>
</protein>
<accession>A0A369PUA4</accession>
<organism evidence="2 3">
    <name type="scientific">Pedobacter chinensis</name>
    <dbReference type="NCBI Taxonomy" id="2282421"/>
    <lineage>
        <taxon>Bacteria</taxon>
        <taxon>Pseudomonadati</taxon>
        <taxon>Bacteroidota</taxon>
        <taxon>Sphingobacteriia</taxon>
        <taxon>Sphingobacteriales</taxon>
        <taxon>Sphingobacteriaceae</taxon>
        <taxon>Pedobacter</taxon>
    </lineage>
</organism>
<comment type="caution">
    <text evidence="2">The sequence shown here is derived from an EMBL/GenBank/DDBJ whole genome shotgun (WGS) entry which is preliminary data.</text>
</comment>
<dbReference type="Pfam" id="PF02518">
    <property type="entry name" value="HATPase_c"/>
    <property type="match status" value="1"/>
</dbReference>
<reference evidence="2 3" key="1">
    <citation type="submission" date="2018-07" db="EMBL/GenBank/DDBJ databases">
        <title>Pedobacter sp. nov., isolated from soil.</title>
        <authorList>
            <person name="Zhou L.Y."/>
            <person name="Du Z.J."/>
        </authorList>
    </citation>
    <scope>NUCLEOTIDE SEQUENCE [LARGE SCALE GENOMIC DNA]</scope>
    <source>
        <strain evidence="2 3">JDX94</strain>
    </source>
</reference>